<dbReference type="EMBL" id="JAPPUY010000005">
    <property type="protein sequence ID" value="MCY4746976.1"/>
    <property type="molecule type" value="Genomic_DNA"/>
</dbReference>
<sequence length="108" mass="11348">MLRGSLTLTLLLQAQDAMPACPPWAWWCLGVLAAGLAVGLLSCPCAGLSVLWCWLVLPAGPGPGAWALALLPATAQAGAVMLLGAGRWSLDRRLFGRRLVFESDDTFG</sequence>
<name>A0ACC6CEW3_9BURK</name>
<evidence type="ECO:0000313" key="1">
    <source>
        <dbReference type="EMBL" id="MCY4746976.1"/>
    </source>
</evidence>
<accession>A0ACC6CEW3</accession>
<proteinExistence type="predicted"/>
<protein>
    <submittedName>
        <fullName evidence="1">Uncharacterized protein</fullName>
    </submittedName>
</protein>
<keyword evidence="2" id="KW-1185">Reference proteome</keyword>
<evidence type="ECO:0000313" key="2">
    <source>
        <dbReference type="Proteomes" id="UP001076464"/>
    </source>
</evidence>
<gene>
    <name evidence="1" type="ORF">NYO99_18525</name>
</gene>
<comment type="caution">
    <text evidence="1">The sequence shown here is derived from an EMBL/GenBank/DDBJ whole genome shotgun (WGS) entry which is preliminary data.</text>
</comment>
<dbReference type="Proteomes" id="UP001076464">
    <property type="component" value="Unassembled WGS sequence"/>
</dbReference>
<organism evidence="1 2">
    <name type="scientific">Roseateles hydrophilus</name>
    <dbReference type="NCBI Taxonomy" id="2975054"/>
    <lineage>
        <taxon>Bacteria</taxon>
        <taxon>Pseudomonadati</taxon>
        <taxon>Pseudomonadota</taxon>
        <taxon>Betaproteobacteria</taxon>
        <taxon>Burkholderiales</taxon>
        <taxon>Sphaerotilaceae</taxon>
        <taxon>Roseateles</taxon>
    </lineage>
</organism>
<reference evidence="1" key="1">
    <citation type="submission" date="2022-08" db="EMBL/GenBank/DDBJ databases">
        <title>Genome sequencing of Pelomonas sp. UHG3.</title>
        <authorList>
            <person name="So Y."/>
        </authorList>
    </citation>
    <scope>NUCLEOTIDE SEQUENCE</scope>
    <source>
        <strain evidence="1">UHG3</strain>
    </source>
</reference>